<proteinExistence type="predicted"/>
<accession>I4D2Y3</accession>
<keyword evidence="5" id="KW-1185">Reference proteome</keyword>
<dbReference type="RefSeq" id="WP_014826164.1">
    <property type="nucleotide sequence ID" value="NC_018068.1"/>
</dbReference>
<dbReference type="Pfam" id="PF09862">
    <property type="entry name" value="DUF2089"/>
    <property type="match status" value="1"/>
</dbReference>
<protein>
    <recommendedName>
        <fullName evidence="6">DUF2089 domain-containing protein</fullName>
    </recommendedName>
</protein>
<dbReference type="EMBL" id="CP003639">
    <property type="protein sequence ID" value="AFM40157.1"/>
    <property type="molecule type" value="Genomic_DNA"/>
</dbReference>
<dbReference type="Proteomes" id="UP000002892">
    <property type="component" value="Chromosome"/>
</dbReference>
<dbReference type="AlphaFoldDB" id="I4D2Y3"/>
<gene>
    <name evidence="4" type="ordered locus">Desaci_1120</name>
</gene>
<dbReference type="InterPro" id="IPR018658">
    <property type="entry name" value="DUF2089"/>
</dbReference>
<dbReference type="Pfam" id="PF22747">
    <property type="entry name" value="Zn_ribbon_DUF2089"/>
    <property type="match status" value="1"/>
</dbReference>
<evidence type="ECO:0000313" key="4">
    <source>
        <dbReference type="EMBL" id="AFM40157.1"/>
    </source>
</evidence>
<evidence type="ECO:0000259" key="2">
    <source>
        <dbReference type="Pfam" id="PF09862"/>
    </source>
</evidence>
<evidence type="ECO:0000313" key="5">
    <source>
        <dbReference type="Proteomes" id="UP000002892"/>
    </source>
</evidence>
<feature type="domain" description="DUF2089" evidence="2">
    <location>
        <begin position="42"/>
        <end position="87"/>
    </location>
</feature>
<feature type="region of interest" description="Disordered" evidence="1">
    <location>
        <begin position="118"/>
        <end position="151"/>
    </location>
</feature>
<dbReference type="HOGENOM" id="CLU_132137_0_0_9"/>
<evidence type="ECO:0000259" key="3">
    <source>
        <dbReference type="Pfam" id="PF22747"/>
    </source>
</evidence>
<name>I4D2Y3_DESAJ</name>
<dbReference type="InterPro" id="IPR053957">
    <property type="entry name" value="DUF2089_Zn_ribbon"/>
</dbReference>
<evidence type="ECO:0000256" key="1">
    <source>
        <dbReference type="SAM" id="MobiDB-lite"/>
    </source>
</evidence>
<sequence>MNYKMPHRCPVCDHELKISKLTCTHCPTKIEGEFSSCKFCRLPRKQIVFIEAFIKCRGNIKEVEKELGISYPTVRSRLDSVIEALSYSFENVKESAPENSIADEERLRRQEILEALNRGDISAQEATRQMRKQKGINSEEENGTERSNNGE</sequence>
<dbReference type="STRING" id="646529.Desaci_1120"/>
<reference evidence="4 5" key="1">
    <citation type="journal article" date="2012" name="J. Bacteriol.">
        <title>Complete genome sequences of Desulfosporosinus orientis DSM765T, Desulfosporosinus youngiae DSM17734T, Desulfosporosinus meridiei DSM13257T, and Desulfosporosinus acidiphilus DSM22704T.</title>
        <authorList>
            <person name="Pester M."/>
            <person name="Brambilla E."/>
            <person name="Alazard D."/>
            <person name="Rattei T."/>
            <person name="Weinmaier T."/>
            <person name="Han J."/>
            <person name="Lucas S."/>
            <person name="Lapidus A."/>
            <person name="Cheng J.F."/>
            <person name="Goodwin L."/>
            <person name="Pitluck S."/>
            <person name="Peters L."/>
            <person name="Ovchinnikova G."/>
            <person name="Teshima H."/>
            <person name="Detter J.C."/>
            <person name="Han C.S."/>
            <person name="Tapia R."/>
            <person name="Land M.L."/>
            <person name="Hauser L."/>
            <person name="Kyrpides N.C."/>
            <person name="Ivanova N.N."/>
            <person name="Pagani I."/>
            <person name="Huntmann M."/>
            <person name="Wei C.L."/>
            <person name="Davenport K.W."/>
            <person name="Daligault H."/>
            <person name="Chain P.S."/>
            <person name="Chen A."/>
            <person name="Mavromatis K."/>
            <person name="Markowitz V."/>
            <person name="Szeto E."/>
            <person name="Mikhailova N."/>
            <person name="Pati A."/>
            <person name="Wagner M."/>
            <person name="Woyke T."/>
            <person name="Ollivier B."/>
            <person name="Klenk H.P."/>
            <person name="Spring S."/>
            <person name="Loy A."/>
        </authorList>
    </citation>
    <scope>NUCLEOTIDE SEQUENCE [LARGE SCALE GENOMIC DNA]</scope>
    <source>
        <strain evidence="5">DSM 22704 / JCM 16185 / SJ4</strain>
    </source>
</reference>
<evidence type="ECO:0008006" key="6">
    <source>
        <dbReference type="Google" id="ProtNLM"/>
    </source>
</evidence>
<organism evidence="4 5">
    <name type="scientific">Desulfosporosinus acidiphilus (strain DSM 22704 / JCM 16185 / SJ4)</name>
    <dbReference type="NCBI Taxonomy" id="646529"/>
    <lineage>
        <taxon>Bacteria</taxon>
        <taxon>Bacillati</taxon>
        <taxon>Bacillota</taxon>
        <taxon>Clostridia</taxon>
        <taxon>Eubacteriales</taxon>
        <taxon>Desulfitobacteriaceae</taxon>
        <taxon>Desulfosporosinus</taxon>
    </lineage>
</organism>
<dbReference type="eggNOG" id="COG3877">
    <property type="taxonomic scope" value="Bacteria"/>
</dbReference>
<dbReference type="KEGG" id="dai:Desaci_1120"/>
<dbReference type="OrthoDB" id="9797643at2"/>
<feature type="domain" description="DUF2089" evidence="3">
    <location>
        <begin position="9"/>
        <end position="40"/>
    </location>
</feature>